<proteinExistence type="predicted"/>
<evidence type="ECO:0000313" key="1">
    <source>
        <dbReference type="EMBL" id="MFC7409808.1"/>
    </source>
</evidence>
<dbReference type="EMBL" id="JBHTCA010000009">
    <property type="protein sequence ID" value="MFC7409808.1"/>
    <property type="molecule type" value="Genomic_DNA"/>
</dbReference>
<evidence type="ECO:0000313" key="2">
    <source>
        <dbReference type="Proteomes" id="UP001596501"/>
    </source>
</evidence>
<sequence length="57" mass="6456">MKSIQSLFAQKSWANNELFNVVATVHKEEHAAVLHAAIRMLNHIYVADKIFQAHLIG</sequence>
<protein>
    <submittedName>
        <fullName evidence="1">Uncharacterized protein</fullName>
    </submittedName>
</protein>
<comment type="caution">
    <text evidence="1">The sequence shown here is derived from an EMBL/GenBank/DDBJ whole genome shotgun (WGS) entry which is preliminary data.</text>
</comment>
<dbReference type="Proteomes" id="UP001596501">
    <property type="component" value="Unassembled WGS sequence"/>
</dbReference>
<name>A0ABW2QR54_9BURK</name>
<dbReference type="RefSeq" id="WP_382223978.1">
    <property type="nucleotide sequence ID" value="NZ_JBHTCA010000009.1"/>
</dbReference>
<keyword evidence="2" id="KW-1185">Reference proteome</keyword>
<accession>A0ABW2QR54</accession>
<dbReference type="SUPFAM" id="SSF109854">
    <property type="entry name" value="DinB/YfiT-like putative metalloenzymes"/>
    <property type="match status" value="1"/>
</dbReference>
<organism evidence="1 2">
    <name type="scientific">Hydrogenophaga atypica</name>
    <dbReference type="NCBI Taxonomy" id="249409"/>
    <lineage>
        <taxon>Bacteria</taxon>
        <taxon>Pseudomonadati</taxon>
        <taxon>Pseudomonadota</taxon>
        <taxon>Betaproteobacteria</taxon>
        <taxon>Burkholderiales</taxon>
        <taxon>Comamonadaceae</taxon>
        <taxon>Hydrogenophaga</taxon>
    </lineage>
</organism>
<dbReference type="InterPro" id="IPR034660">
    <property type="entry name" value="DinB/YfiT-like"/>
</dbReference>
<gene>
    <name evidence="1" type="ORF">ACFQPB_13125</name>
</gene>
<reference evidence="2" key="1">
    <citation type="journal article" date="2019" name="Int. J. Syst. Evol. Microbiol.">
        <title>The Global Catalogue of Microorganisms (GCM) 10K type strain sequencing project: providing services to taxonomists for standard genome sequencing and annotation.</title>
        <authorList>
            <consortium name="The Broad Institute Genomics Platform"/>
            <consortium name="The Broad Institute Genome Sequencing Center for Infectious Disease"/>
            <person name="Wu L."/>
            <person name="Ma J."/>
        </authorList>
    </citation>
    <scope>NUCLEOTIDE SEQUENCE [LARGE SCALE GENOMIC DNA]</scope>
    <source>
        <strain evidence="2">CGMCC 1.12371</strain>
    </source>
</reference>
<dbReference type="Gene3D" id="1.20.120.450">
    <property type="entry name" value="dinb family like domain"/>
    <property type="match status" value="1"/>
</dbReference>